<comment type="cofactor">
    <cofactor evidence="1">
        <name>pyridoxal 5'-phosphate</name>
        <dbReference type="ChEBI" id="CHEBI:597326"/>
    </cofactor>
</comment>
<evidence type="ECO:0000313" key="6">
    <source>
        <dbReference type="Proteomes" id="UP000292235"/>
    </source>
</evidence>
<keyword evidence="5" id="KW-0456">Lyase</keyword>
<keyword evidence="6" id="KW-1185">Reference proteome</keyword>
<dbReference type="Proteomes" id="UP000292235">
    <property type="component" value="Chromosome"/>
</dbReference>
<organism evidence="5 6">
    <name type="scientific">Streptomonospora litoralis</name>
    <dbReference type="NCBI Taxonomy" id="2498135"/>
    <lineage>
        <taxon>Bacteria</taxon>
        <taxon>Bacillati</taxon>
        <taxon>Actinomycetota</taxon>
        <taxon>Actinomycetes</taxon>
        <taxon>Streptosporangiales</taxon>
        <taxon>Nocardiopsidaceae</taxon>
        <taxon>Streptomonospora</taxon>
    </lineage>
</organism>
<dbReference type="EC" id="4.4.1.25" evidence="5"/>
<evidence type="ECO:0000256" key="2">
    <source>
        <dbReference type="ARBA" id="ARBA00008639"/>
    </source>
</evidence>
<dbReference type="PANTHER" id="PTHR43780">
    <property type="entry name" value="1-AMINOCYCLOPROPANE-1-CARBOXYLATE DEAMINASE-RELATED"/>
    <property type="match status" value="1"/>
</dbReference>
<keyword evidence="3" id="KW-0663">Pyridoxal phosphate</keyword>
<dbReference type="GO" id="GO:0019148">
    <property type="term" value="F:D-cysteine desulfhydrase activity"/>
    <property type="evidence" value="ECO:0007669"/>
    <property type="project" value="TreeGrafter"/>
</dbReference>
<evidence type="ECO:0000313" key="5">
    <source>
        <dbReference type="EMBL" id="QBI53009.1"/>
    </source>
</evidence>
<proteinExistence type="inferred from homology"/>
<dbReference type="EMBL" id="CP036455">
    <property type="protein sequence ID" value="QBI53009.1"/>
    <property type="molecule type" value="Genomic_DNA"/>
</dbReference>
<protein>
    <submittedName>
        <fullName evidence="5">L-cysteate sulfo-lyase</fullName>
        <ecNumber evidence="5">4.4.1.25</ecNumber>
    </submittedName>
</protein>
<dbReference type="GO" id="GO:0034011">
    <property type="term" value="F:L-cysteate sulfo-lyase activity"/>
    <property type="evidence" value="ECO:0007669"/>
    <property type="project" value="UniProtKB-EC"/>
</dbReference>
<dbReference type="OrthoDB" id="9801249at2"/>
<dbReference type="RefSeq" id="WP_131097451.1">
    <property type="nucleotide sequence ID" value="NZ_CP036455.1"/>
</dbReference>
<dbReference type="SUPFAM" id="SSF53686">
    <property type="entry name" value="Tryptophan synthase beta subunit-like PLP-dependent enzymes"/>
    <property type="match status" value="1"/>
</dbReference>
<reference evidence="5 6" key="1">
    <citation type="submission" date="2019-02" db="EMBL/GenBank/DDBJ databases">
        <authorList>
            <person name="Khodamoradi S."/>
            <person name="Hahnke R.L."/>
            <person name="Kaempfer P."/>
            <person name="Schumann P."/>
            <person name="Rohde M."/>
            <person name="Steinert M."/>
            <person name="Luzhetskyy A."/>
            <person name="Wink J."/>
            <person name="Ruckert C."/>
        </authorList>
    </citation>
    <scope>NUCLEOTIDE SEQUENCE [LARGE SCALE GENOMIC DNA]</scope>
    <source>
        <strain evidence="5 6">M2</strain>
    </source>
</reference>
<evidence type="ECO:0000256" key="1">
    <source>
        <dbReference type="ARBA" id="ARBA00001933"/>
    </source>
</evidence>
<dbReference type="InterPro" id="IPR001926">
    <property type="entry name" value="TrpB-like_PALP"/>
</dbReference>
<feature type="domain" description="Tryptophan synthase beta chain-like PALP" evidence="4">
    <location>
        <begin position="33"/>
        <end position="327"/>
    </location>
</feature>
<sequence>MPDTDDTVPSWGAASPAMTAAERGLPRVGLHRWPAAIRRTPDGFHPAGAEVLIAEEHGGFAYGGNKVRQVDALLGEARRAGARAVITSAGPQSNLCRVVAAGARAAGMDVHLVLRGHPPDLLTRNQVLYDLAGAHLHWLDAADPFDPAQHAAMERIAAEVNASSGHCAVIDVRQEPGSITCALAATRIVDELADSCDAPDRIVMAASVGNTAGGVLAGLAARGARVGLVAVSAGGAAGRLRSLVLGRARGVLQSAGLPEHLADRVPLEVTDEFLGSGHGAVTTAGLAAQEHTARGCGCYLDTTYTAKAMAALLADPRRGRVVFLHTGGGPTVFTPRPLAATAPTHHA</sequence>
<dbReference type="GO" id="GO:1901605">
    <property type="term" value="P:alpha-amino acid metabolic process"/>
    <property type="evidence" value="ECO:0007669"/>
    <property type="project" value="UniProtKB-ARBA"/>
</dbReference>
<name>A0A4P6Q2C2_9ACTN</name>
<dbReference type="Pfam" id="PF00291">
    <property type="entry name" value="PALP"/>
    <property type="match status" value="1"/>
</dbReference>
<dbReference type="AlphaFoldDB" id="A0A4P6Q2C2"/>
<evidence type="ECO:0000256" key="3">
    <source>
        <dbReference type="ARBA" id="ARBA00022898"/>
    </source>
</evidence>
<dbReference type="InterPro" id="IPR036052">
    <property type="entry name" value="TrpB-like_PALP_sf"/>
</dbReference>
<accession>A0A4P6Q2C2</accession>
<dbReference type="PANTHER" id="PTHR43780:SF2">
    <property type="entry name" value="1-AMINOCYCLOPROPANE-1-CARBOXYLATE DEAMINASE-RELATED"/>
    <property type="match status" value="1"/>
</dbReference>
<dbReference type="Gene3D" id="3.40.50.1100">
    <property type="match status" value="2"/>
</dbReference>
<dbReference type="InterPro" id="IPR027278">
    <property type="entry name" value="ACCD_DCysDesulf"/>
</dbReference>
<dbReference type="KEGG" id="strr:EKD16_06050"/>
<evidence type="ECO:0000259" key="4">
    <source>
        <dbReference type="Pfam" id="PF00291"/>
    </source>
</evidence>
<comment type="similarity">
    <text evidence="2">Belongs to the ACC deaminase/D-cysteine desulfhydrase family.</text>
</comment>
<gene>
    <name evidence="5" type="primary">cuyA</name>
    <name evidence="5" type="ORF">EKD16_06050</name>
</gene>